<dbReference type="InterPro" id="IPR014710">
    <property type="entry name" value="RmlC-like_jellyroll"/>
</dbReference>
<evidence type="ECO:0000313" key="2">
    <source>
        <dbReference type="EMBL" id="RDI75516.1"/>
    </source>
</evidence>
<reference evidence="3" key="2">
    <citation type="journal article" date="2019" name="MicrobiologyOpen">
        <title>High-quality draft genome sequence of Gaiella occulta isolated from a 150 meter deep mineral water borehole and comparison with the genome sequences of other deep-branching lineages of the phylum Actinobacteria.</title>
        <authorList>
            <person name="Severino R."/>
            <person name="Froufe H.J.C."/>
            <person name="Barroso C."/>
            <person name="Albuquerque L."/>
            <person name="Lobo-da-Cunha A."/>
            <person name="da Costa M.S."/>
            <person name="Egas C."/>
        </authorList>
    </citation>
    <scope>NUCLEOTIDE SEQUENCE [LARGE SCALE GENOMIC DNA]</scope>
    <source>
        <strain evidence="3">F2-233</strain>
    </source>
</reference>
<dbReference type="CDD" id="cd02238">
    <property type="entry name" value="cupin_KdgF"/>
    <property type="match status" value="1"/>
</dbReference>
<reference evidence="2 3" key="1">
    <citation type="submission" date="2018-07" db="EMBL/GenBank/DDBJ databases">
        <title>High-quality-draft genome sequence of Gaiella occulta.</title>
        <authorList>
            <person name="Severino R."/>
            <person name="Froufe H.J.C."/>
            <person name="Rainey F.A."/>
            <person name="Barroso C."/>
            <person name="Albuquerque L."/>
            <person name="Lobo-Da-Cunha A."/>
            <person name="Da Costa M.S."/>
            <person name="Egas C."/>
        </authorList>
    </citation>
    <scope>NUCLEOTIDE SEQUENCE [LARGE SCALE GENOMIC DNA]</scope>
    <source>
        <strain evidence="2 3">F2-233</strain>
    </source>
</reference>
<dbReference type="InterPro" id="IPR011051">
    <property type="entry name" value="RmlC_Cupin_sf"/>
</dbReference>
<protein>
    <submittedName>
        <fullName evidence="2">Cupin domain-containing protein</fullName>
    </submittedName>
</protein>
<dbReference type="EMBL" id="QQZY01000002">
    <property type="protein sequence ID" value="RDI75516.1"/>
    <property type="molecule type" value="Genomic_DNA"/>
</dbReference>
<dbReference type="PANTHER" id="PTHR40112">
    <property type="entry name" value="H2HPP ISOMERASE"/>
    <property type="match status" value="1"/>
</dbReference>
<sequence length="122" mass="13226">MEPQFIRFDDVRPFTLAAGVDGRPLFGDGAMVNLIEFEPGAEVPLHSHPHEQLGLVLRGMQALVVDGVAHELGPMEGYVLPGHVEHSAYCGPDGATVIDIFCPVREDYRERWASSAGDVGSQ</sequence>
<evidence type="ECO:0000259" key="1">
    <source>
        <dbReference type="Pfam" id="PF07883"/>
    </source>
</evidence>
<dbReference type="AlphaFoldDB" id="A0A7M2YZJ0"/>
<dbReference type="Pfam" id="PF07883">
    <property type="entry name" value="Cupin_2"/>
    <property type="match status" value="1"/>
</dbReference>
<dbReference type="Gene3D" id="2.60.120.10">
    <property type="entry name" value="Jelly Rolls"/>
    <property type="match status" value="1"/>
</dbReference>
<keyword evidence="3" id="KW-1185">Reference proteome</keyword>
<comment type="caution">
    <text evidence="2">The sequence shown here is derived from an EMBL/GenBank/DDBJ whole genome shotgun (WGS) entry which is preliminary data.</text>
</comment>
<dbReference type="InterPro" id="IPR052535">
    <property type="entry name" value="Bacilysin_H2HPP_isomerase"/>
</dbReference>
<organism evidence="2 3">
    <name type="scientific">Gaiella occulta</name>
    <dbReference type="NCBI Taxonomy" id="1002870"/>
    <lineage>
        <taxon>Bacteria</taxon>
        <taxon>Bacillati</taxon>
        <taxon>Actinomycetota</taxon>
        <taxon>Thermoleophilia</taxon>
        <taxon>Gaiellales</taxon>
        <taxon>Gaiellaceae</taxon>
        <taxon>Gaiella</taxon>
    </lineage>
</organism>
<name>A0A7M2YZJ0_9ACTN</name>
<evidence type="ECO:0000313" key="3">
    <source>
        <dbReference type="Proteomes" id="UP000254134"/>
    </source>
</evidence>
<gene>
    <name evidence="2" type="ORF">Gocc_1314</name>
</gene>
<dbReference type="Proteomes" id="UP000254134">
    <property type="component" value="Unassembled WGS sequence"/>
</dbReference>
<proteinExistence type="predicted"/>
<dbReference type="SUPFAM" id="SSF51182">
    <property type="entry name" value="RmlC-like cupins"/>
    <property type="match status" value="1"/>
</dbReference>
<dbReference type="PANTHER" id="PTHR40112:SF1">
    <property type="entry name" value="H2HPP ISOMERASE"/>
    <property type="match status" value="1"/>
</dbReference>
<feature type="domain" description="Cupin type-2" evidence="1">
    <location>
        <begin position="34"/>
        <end position="90"/>
    </location>
</feature>
<dbReference type="InterPro" id="IPR013096">
    <property type="entry name" value="Cupin_2"/>
</dbReference>
<accession>A0A7M2YZJ0</accession>
<dbReference type="RefSeq" id="WP_181813431.1">
    <property type="nucleotide sequence ID" value="NZ_QQZY01000002.1"/>
</dbReference>